<dbReference type="Gene3D" id="3.30.1370.110">
    <property type="match status" value="1"/>
</dbReference>
<feature type="compositionally biased region" description="Polar residues" evidence="4">
    <location>
        <begin position="39"/>
        <end position="52"/>
    </location>
</feature>
<dbReference type="Gene3D" id="1.25.40.10">
    <property type="entry name" value="Tetratricopeptide repeat domain"/>
    <property type="match status" value="3"/>
</dbReference>
<dbReference type="Gramene" id="ERM96716">
    <property type="protein sequence ID" value="ERM96716"/>
    <property type="gene ID" value="AMTR_s00001p00273090"/>
</dbReference>
<name>W1NMJ5_AMBTC</name>
<feature type="compositionally biased region" description="Polar residues" evidence="4">
    <location>
        <begin position="152"/>
        <end position="166"/>
    </location>
</feature>
<evidence type="ECO:0000256" key="1">
    <source>
        <dbReference type="ARBA" id="ARBA00007626"/>
    </source>
</evidence>
<dbReference type="PROSITE" id="PS51375">
    <property type="entry name" value="PPR"/>
    <property type="match status" value="7"/>
</dbReference>
<proteinExistence type="inferred from homology"/>
<accession>W1NMJ5</accession>
<dbReference type="PROSITE" id="PS50828">
    <property type="entry name" value="SMR"/>
    <property type="match status" value="1"/>
</dbReference>
<feature type="domain" description="Smr" evidence="5">
    <location>
        <begin position="744"/>
        <end position="825"/>
    </location>
</feature>
<evidence type="ECO:0000313" key="7">
    <source>
        <dbReference type="Proteomes" id="UP000017836"/>
    </source>
</evidence>
<evidence type="ECO:0000256" key="4">
    <source>
        <dbReference type="SAM" id="MobiDB-lite"/>
    </source>
</evidence>
<feature type="repeat" description="PPR" evidence="3">
    <location>
        <begin position="413"/>
        <end position="447"/>
    </location>
</feature>
<gene>
    <name evidence="6" type="ORF">AMTR_s00001p00273090</name>
</gene>
<feature type="repeat" description="PPR" evidence="3">
    <location>
        <begin position="553"/>
        <end position="587"/>
    </location>
</feature>
<feature type="compositionally biased region" description="Polar residues" evidence="4">
    <location>
        <begin position="127"/>
        <end position="143"/>
    </location>
</feature>
<dbReference type="Pfam" id="PF13041">
    <property type="entry name" value="PPR_2"/>
    <property type="match status" value="3"/>
</dbReference>
<dbReference type="Proteomes" id="UP000017836">
    <property type="component" value="Unassembled WGS sequence"/>
</dbReference>
<dbReference type="Pfam" id="PF01535">
    <property type="entry name" value="PPR"/>
    <property type="match status" value="2"/>
</dbReference>
<dbReference type="SUPFAM" id="SSF160443">
    <property type="entry name" value="SMR domain-like"/>
    <property type="match status" value="1"/>
</dbReference>
<feature type="repeat" description="PPR" evidence="3">
    <location>
        <begin position="343"/>
        <end position="377"/>
    </location>
</feature>
<feature type="repeat" description="PPR" evidence="3">
    <location>
        <begin position="483"/>
        <end position="517"/>
    </location>
</feature>
<dbReference type="InterPro" id="IPR002885">
    <property type="entry name" value="PPR_rpt"/>
</dbReference>
<dbReference type="OMA" id="QPYVERM"/>
<dbReference type="InterPro" id="IPR011990">
    <property type="entry name" value="TPR-like_helical_dom_sf"/>
</dbReference>
<comment type="similarity">
    <text evidence="1">Belongs to the PPR family. P subfamily.</text>
</comment>
<feature type="repeat" description="PPR" evidence="3">
    <location>
        <begin position="378"/>
        <end position="412"/>
    </location>
</feature>
<dbReference type="PANTHER" id="PTHR47447">
    <property type="entry name" value="OS03G0856100 PROTEIN"/>
    <property type="match status" value="1"/>
</dbReference>
<feature type="repeat" description="PPR" evidence="3">
    <location>
        <begin position="448"/>
        <end position="482"/>
    </location>
</feature>
<evidence type="ECO:0000256" key="2">
    <source>
        <dbReference type="ARBA" id="ARBA00022737"/>
    </source>
</evidence>
<feature type="compositionally biased region" description="Low complexity" evidence="4">
    <location>
        <begin position="208"/>
        <end position="219"/>
    </location>
</feature>
<dbReference type="HOGENOM" id="CLU_015575_1_0_1"/>
<dbReference type="InterPro" id="IPR002625">
    <property type="entry name" value="Smr_dom"/>
</dbReference>
<dbReference type="eggNOG" id="KOG4197">
    <property type="taxonomic scope" value="Eukaryota"/>
</dbReference>
<reference evidence="7" key="1">
    <citation type="journal article" date="2013" name="Science">
        <title>The Amborella genome and the evolution of flowering plants.</title>
        <authorList>
            <consortium name="Amborella Genome Project"/>
        </authorList>
    </citation>
    <scope>NUCLEOTIDE SEQUENCE [LARGE SCALE GENOMIC DNA]</scope>
</reference>
<sequence>MRQLFFHRISPFACPTSEKAGILVSKGTTPTTDQRDQSHSTSPKVSDALSSSPKGASFLVYGDACDSSIPKDSVSTAMSISEQFIKAGLTTIEFFSDLANFRVPKLDGSGLLVMPSNSMVDTNRAVSNCSKSSQGKLPSSKSAPFSGRPHNIDNSANVLERSTSPVQKVDKRGSLKATSTVEAFQHVNHNDNHPTASNHRQRTKGPHSSSYKVKSPSNSGTGGGDWKVAGNKETKGRVNFVGSGDKVFNHNHNYNLAMPKGVVNGGGNVRFSPMNSGITVEQAFHILECQKWGAAAETALANLKGTLNAYLANQVLKRLQGHQDSVALGFFYWLKRQPGFKHDEHSYTTMIGILGRAKKFSAMNRLLDEMSRDGCTPNVVTYNRLIHCYGRANHHAEAVKVFYQMQKLGIEPDRVTYCTLIDMHSKAGFLDDAMDMYARMQDAGLSPDTFTYSVIINCLGKAGRLASAYGVFCEMVERGCVPNLVTYNIMIALHAKARNYPTALKLYRNMQAVGFRPDKVTYNIIMEVLGCCGCLEEAEAVFAEMEHEKWTPDEPAYGLMIDMWGKSGDADRAWGWFEAMLRGGLHPNVPTCNSMLSAFLRAQRFADALTLLDAMRMVLGLQPSLQTYTLLLSCCTDALLTRSNVGACLELMLVAVAGHPTHTFLLHLPGAEPGGGNIREHAGGFLDAVRAEEREGKRGLVDAVIDFLHKAGLKEEAGWVWEAAVQKEVYAQAVREERPLWWVINLHMMSEGTAVTALSRTLAWLRRGMLESGVGPRRVDIVTGWGKRSRVTGSSFVRQAVQHLLCSFGFPFLMEKGNSGCFVGCGEPLGRWLSHSYVERMHLL</sequence>
<dbReference type="Pfam" id="PF12854">
    <property type="entry name" value="PPR_1"/>
    <property type="match status" value="1"/>
</dbReference>
<evidence type="ECO:0000313" key="6">
    <source>
        <dbReference type="EMBL" id="ERM96716.1"/>
    </source>
</evidence>
<dbReference type="InterPro" id="IPR036063">
    <property type="entry name" value="Smr_dom_sf"/>
</dbReference>
<feature type="region of interest" description="Disordered" evidence="4">
    <location>
        <begin position="26"/>
        <end position="52"/>
    </location>
</feature>
<organism evidence="6 7">
    <name type="scientific">Amborella trichopoda</name>
    <dbReference type="NCBI Taxonomy" id="13333"/>
    <lineage>
        <taxon>Eukaryota</taxon>
        <taxon>Viridiplantae</taxon>
        <taxon>Streptophyta</taxon>
        <taxon>Embryophyta</taxon>
        <taxon>Tracheophyta</taxon>
        <taxon>Spermatophyta</taxon>
        <taxon>Magnoliopsida</taxon>
        <taxon>Amborellales</taxon>
        <taxon>Amborellaceae</taxon>
        <taxon>Amborella</taxon>
    </lineage>
</organism>
<dbReference type="SMART" id="SM00463">
    <property type="entry name" value="SMR"/>
    <property type="match status" value="1"/>
</dbReference>
<keyword evidence="7" id="KW-1185">Reference proteome</keyword>
<feature type="repeat" description="PPR" evidence="3">
    <location>
        <begin position="518"/>
        <end position="552"/>
    </location>
</feature>
<keyword evidence="2" id="KW-0677">Repeat</keyword>
<dbReference type="NCBIfam" id="TIGR00756">
    <property type="entry name" value="PPR"/>
    <property type="match status" value="8"/>
</dbReference>
<dbReference type="EMBL" id="KI397142">
    <property type="protein sequence ID" value="ERM96716.1"/>
    <property type="molecule type" value="Genomic_DNA"/>
</dbReference>
<feature type="region of interest" description="Disordered" evidence="4">
    <location>
        <begin position="127"/>
        <end position="231"/>
    </location>
</feature>
<protein>
    <recommendedName>
        <fullName evidence="5">Smr domain-containing protein</fullName>
    </recommendedName>
</protein>
<dbReference type="AlphaFoldDB" id="W1NMJ5"/>
<dbReference type="PANTHER" id="PTHR47447:SF17">
    <property type="entry name" value="OS12G0638900 PROTEIN"/>
    <property type="match status" value="1"/>
</dbReference>
<evidence type="ECO:0000256" key="3">
    <source>
        <dbReference type="PROSITE-ProRule" id="PRU00708"/>
    </source>
</evidence>
<evidence type="ECO:0000259" key="5">
    <source>
        <dbReference type="PROSITE" id="PS50828"/>
    </source>
</evidence>